<reference evidence="2 3" key="1">
    <citation type="submission" date="2017-11" db="EMBL/GenBank/DDBJ databases">
        <title>Evolution of Phototrophy in the Chloroflexi Phylum Driven by Horizontal Gene Transfer.</title>
        <authorList>
            <person name="Ward L.M."/>
            <person name="Hemp J."/>
            <person name="Shih P.M."/>
            <person name="Mcglynn S.E."/>
            <person name="Fischer W."/>
        </authorList>
    </citation>
    <scope>NUCLEOTIDE SEQUENCE [LARGE SCALE GENOMIC DNA]</scope>
    <source>
        <strain evidence="2">JP3_13</strain>
    </source>
</reference>
<feature type="signal peptide" evidence="1">
    <location>
        <begin position="1"/>
        <end position="22"/>
    </location>
</feature>
<gene>
    <name evidence="2" type="ORF">CUN49_04675</name>
</gene>
<dbReference type="EMBL" id="PGTM01000043">
    <property type="protein sequence ID" value="PJF36591.1"/>
    <property type="molecule type" value="Genomic_DNA"/>
</dbReference>
<name>A0A2M8PGC2_9CHLR</name>
<keyword evidence="1" id="KW-0732">Signal</keyword>
<proteinExistence type="predicted"/>
<feature type="chain" id="PRO_5030053724" evidence="1">
    <location>
        <begin position="23"/>
        <end position="177"/>
    </location>
</feature>
<sequence>MRGALLVALLMLSGCRVIPFTATPTRLIVPRDRVTLPTLPPTWTPEPTRTAPATFTAFPTRTPQPTLSAEALCERFKLTVAPKEGSALAYDGDASFAWRGVPRRGAVGISVGLEGNNAGFRLAIPAEGDGAFTFSLLRLPAEGIYYWRVWLIDPHYGAICPYVGAFTRLPAATRAAP</sequence>
<evidence type="ECO:0000256" key="1">
    <source>
        <dbReference type="SAM" id="SignalP"/>
    </source>
</evidence>
<accession>A0A2M8PGC2</accession>
<dbReference type="AlphaFoldDB" id="A0A2M8PGC2"/>
<evidence type="ECO:0000313" key="3">
    <source>
        <dbReference type="Proteomes" id="UP000229681"/>
    </source>
</evidence>
<comment type="caution">
    <text evidence="2">The sequence shown here is derived from an EMBL/GenBank/DDBJ whole genome shotgun (WGS) entry which is preliminary data.</text>
</comment>
<dbReference type="Proteomes" id="UP000229681">
    <property type="component" value="Unassembled WGS sequence"/>
</dbReference>
<organism evidence="2 3">
    <name type="scientific">Candidatus Thermofonsia Clade 1 bacterium</name>
    <dbReference type="NCBI Taxonomy" id="2364210"/>
    <lineage>
        <taxon>Bacteria</taxon>
        <taxon>Bacillati</taxon>
        <taxon>Chloroflexota</taxon>
        <taxon>Candidatus Thermofontia</taxon>
        <taxon>Candidatus Thermofonsia Clade 1</taxon>
    </lineage>
</organism>
<protein>
    <submittedName>
        <fullName evidence="2">Uncharacterized protein</fullName>
    </submittedName>
</protein>
<dbReference type="PROSITE" id="PS51257">
    <property type="entry name" value="PROKAR_LIPOPROTEIN"/>
    <property type="match status" value="1"/>
</dbReference>
<evidence type="ECO:0000313" key="2">
    <source>
        <dbReference type="EMBL" id="PJF36591.1"/>
    </source>
</evidence>